<dbReference type="PANTHER" id="PTHR35563">
    <property type="entry name" value="BARREL METAL-DEPENDENT HYDROLASE, PUTATIVE (AFU_ORTHOLOGUE AFUA_1G16240)-RELATED"/>
    <property type="match status" value="1"/>
</dbReference>
<protein>
    <submittedName>
        <fullName evidence="2">D-galactarolactone isomerase</fullName>
    </submittedName>
</protein>
<comment type="caution">
    <text evidence="2">The sequence shown here is derived from an EMBL/GenBank/DDBJ whole genome shotgun (WGS) entry which is preliminary data.</text>
</comment>
<gene>
    <name evidence="2" type="ORF">DFP79_2184</name>
</gene>
<dbReference type="InterPro" id="IPR006680">
    <property type="entry name" value="Amidohydro-rel"/>
</dbReference>
<evidence type="ECO:0000313" key="3">
    <source>
        <dbReference type="Proteomes" id="UP000294656"/>
    </source>
</evidence>
<dbReference type="GO" id="GO:0016853">
    <property type="term" value="F:isomerase activity"/>
    <property type="evidence" value="ECO:0007669"/>
    <property type="project" value="UniProtKB-KW"/>
</dbReference>
<accession>A0A4R6M7H6</accession>
<keyword evidence="3" id="KW-1185">Reference proteome</keyword>
<dbReference type="InterPro" id="IPR032466">
    <property type="entry name" value="Metal_Hydrolase"/>
</dbReference>
<reference evidence="2 3" key="1">
    <citation type="submission" date="2019-03" db="EMBL/GenBank/DDBJ databases">
        <title>Genomic Encyclopedia of Type Strains, Phase III (KMG-III): the genomes of soil and plant-associated and newly described type strains.</title>
        <authorList>
            <person name="Whitman W."/>
        </authorList>
    </citation>
    <scope>NUCLEOTIDE SEQUENCE [LARGE SCALE GENOMIC DNA]</scope>
    <source>
        <strain evidence="2 3">CECT 7378</strain>
    </source>
</reference>
<evidence type="ECO:0000313" key="2">
    <source>
        <dbReference type="EMBL" id="TDO97367.1"/>
    </source>
</evidence>
<proteinExistence type="predicted"/>
<dbReference type="SUPFAM" id="SSF51556">
    <property type="entry name" value="Metallo-dependent hydrolases"/>
    <property type="match status" value="1"/>
</dbReference>
<feature type="domain" description="Amidohydrolase-related" evidence="1">
    <location>
        <begin position="21"/>
        <end position="282"/>
    </location>
</feature>
<dbReference type="EMBL" id="SNXC01000012">
    <property type="protein sequence ID" value="TDO97367.1"/>
    <property type="molecule type" value="Genomic_DNA"/>
</dbReference>
<dbReference type="PANTHER" id="PTHR35563:SF2">
    <property type="entry name" value="BARREL METAL-DEPENDENT HYDROLASE, PUTATIVE (AFU_ORTHOLOGUE AFUA_1G16240)-RELATED"/>
    <property type="match status" value="1"/>
</dbReference>
<dbReference type="Gene3D" id="3.20.20.140">
    <property type="entry name" value="Metal-dependent hydrolases"/>
    <property type="match status" value="1"/>
</dbReference>
<name>A0A4R6M7H6_9GAMM</name>
<dbReference type="InterPro" id="IPR052358">
    <property type="entry name" value="Aro_Compnd_Degr_Hydrolases"/>
</dbReference>
<dbReference type="AlphaFoldDB" id="A0A4R6M7H6"/>
<evidence type="ECO:0000259" key="1">
    <source>
        <dbReference type="Pfam" id="PF04909"/>
    </source>
</evidence>
<dbReference type="RefSeq" id="WP_133503948.1">
    <property type="nucleotide sequence ID" value="NZ_SNXC01000012.1"/>
</dbReference>
<sequence>MTAKRILFGQPPKIALPDNAIDSHMHVYSAQHPSQPGGPDLPADAASLEDYQKVQQWLGLKRVVITQPNAYQTDNTVMLEALDVLGDRGRGVVVVTPDTTEEELEAWHARGARGARIMQLPQGAAGIDKLLEVNAKIRSLGWTCIVQFYGHEIMEHLPVLEKIQGDYSIDHFCKFIPPVKTDSVEYKALLSLMERGNAYYKMAGVYESSQVGAPNYADIEAMAKPIIERFPERVLWGSNWPHVSGPIENAPNDAILLDKMMEWMGDERTRQQIFVENPQRLYW</sequence>
<organism evidence="2 3">
    <name type="scientific">Marinomonas balearica</name>
    <dbReference type="NCBI Taxonomy" id="491947"/>
    <lineage>
        <taxon>Bacteria</taxon>
        <taxon>Pseudomonadati</taxon>
        <taxon>Pseudomonadota</taxon>
        <taxon>Gammaproteobacteria</taxon>
        <taxon>Oceanospirillales</taxon>
        <taxon>Oceanospirillaceae</taxon>
        <taxon>Marinomonas</taxon>
    </lineage>
</organism>
<dbReference type="Proteomes" id="UP000294656">
    <property type="component" value="Unassembled WGS sequence"/>
</dbReference>
<keyword evidence="2" id="KW-0413">Isomerase</keyword>
<dbReference type="OrthoDB" id="9787654at2"/>
<dbReference type="GO" id="GO:0016787">
    <property type="term" value="F:hydrolase activity"/>
    <property type="evidence" value="ECO:0007669"/>
    <property type="project" value="InterPro"/>
</dbReference>
<dbReference type="Pfam" id="PF04909">
    <property type="entry name" value="Amidohydro_2"/>
    <property type="match status" value="1"/>
</dbReference>